<sequence length="109" mass="12103">MVSSLPICALTLPSFSLSLSLFPPLSLFPVRPTRVQTMLFHQLQVRRLAGRKLSFKNVSNVVVQLLHSIKYSIDVPFANMAMPGPSGTAEKQPSKKVRGLIKHDVSLKY</sequence>
<accession>A0A9J6G5H7</accession>
<dbReference type="OrthoDB" id="6425946at2759"/>
<name>A0A9J6G5H7_HAELO</name>
<feature type="chain" id="PRO_5039931308" evidence="1">
    <location>
        <begin position="21"/>
        <end position="109"/>
    </location>
</feature>
<evidence type="ECO:0000313" key="2">
    <source>
        <dbReference type="EMBL" id="KAH9370331.1"/>
    </source>
</evidence>
<dbReference type="VEuPathDB" id="VectorBase:HLOH_040874"/>
<dbReference type="AlphaFoldDB" id="A0A9J6G5H7"/>
<dbReference type="EMBL" id="JABSTR010000005">
    <property type="protein sequence ID" value="KAH9370331.1"/>
    <property type="molecule type" value="Genomic_DNA"/>
</dbReference>
<evidence type="ECO:0000256" key="1">
    <source>
        <dbReference type="SAM" id="SignalP"/>
    </source>
</evidence>
<protein>
    <submittedName>
        <fullName evidence="2">Uncharacterized protein</fullName>
    </submittedName>
</protein>
<gene>
    <name evidence="2" type="ORF">HPB48_006751</name>
</gene>
<feature type="signal peptide" evidence="1">
    <location>
        <begin position="1"/>
        <end position="20"/>
    </location>
</feature>
<evidence type="ECO:0000313" key="3">
    <source>
        <dbReference type="Proteomes" id="UP000821853"/>
    </source>
</evidence>
<keyword evidence="3" id="KW-1185">Reference proteome</keyword>
<proteinExistence type="predicted"/>
<comment type="caution">
    <text evidence="2">The sequence shown here is derived from an EMBL/GenBank/DDBJ whole genome shotgun (WGS) entry which is preliminary data.</text>
</comment>
<reference evidence="2 3" key="1">
    <citation type="journal article" date="2020" name="Cell">
        <title>Large-Scale Comparative Analyses of Tick Genomes Elucidate Their Genetic Diversity and Vector Capacities.</title>
        <authorList>
            <consortium name="Tick Genome and Microbiome Consortium (TIGMIC)"/>
            <person name="Jia N."/>
            <person name="Wang J."/>
            <person name="Shi W."/>
            <person name="Du L."/>
            <person name="Sun Y."/>
            <person name="Zhan W."/>
            <person name="Jiang J.F."/>
            <person name="Wang Q."/>
            <person name="Zhang B."/>
            <person name="Ji P."/>
            <person name="Bell-Sakyi L."/>
            <person name="Cui X.M."/>
            <person name="Yuan T.T."/>
            <person name="Jiang B.G."/>
            <person name="Yang W.F."/>
            <person name="Lam T.T."/>
            <person name="Chang Q.C."/>
            <person name="Ding S.J."/>
            <person name="Wang X.J."/>
            <person name="Zhu J.G."/>
            <person name="Ruan X.D."/>
            <person name="Zhao L."/>
            <person name="Wei J.T."/>
            <person name="Ye R.Z."/>
            <person name="Que T.C."/>
            <person name="Du C.H."/>
            <person name="Zhou Y.H."/>
            <person name="Cheng J.X."/>
            <person name="Dai P.F."/>
            <person name="Guo W.B."/>
            <person name="Han X.H."/>
            <person name="Huang E.J."/>
            <person name="Li L.F."/>
            <person name="Wei W."/>
            <person name="Gao Y.C."/>
            <person name="Liu J.Z."/>
            <person name="Shao H.Z."/>
            <person name="Wang X."/>
            <person name="Wang C.C."/>
            <person name="Yang T.C."/>
            <person name="Huo Q.B."/>
            <person name="Li W."/>
            <person name="Chen H.Y."/>
            <person name="Chen S.E."/>
            <person name="Zhou L.G."/>
            <person name="Ni X.B."/>
            <person name="Tian J.H."/>
            <person name="Sheng Y."/>
            <person name="Liu T."/>
            <person name="Pan Y.S."/>
            <person name="Xia L.Y."/>
            <person name="Li J."/>
            <person name="Zhao F."/>
            <person name="Cao W.C."/>
        </authorList>
    </citation>
    <scope>NUCLEOTIDE SEQUENCE [LARGE SCALE GENOMIC DNA]</scope>
    <source>
        <strain evidence="2">HaeL-2018</strain>
    </source>
</reference>
<dbReference type="Proteomes" id="UP000821853">
    <property type="component" value="Chromosome 3"/>
</dbReference>
<keyword evidence="1" id="KW-0732">Signal</keyword>
<organism evidence="2 3">
    <name type="scientific">Haemaphysalis longicornis</name>
    <name type="common">Bush tick</name>
    <dbReference type="NCBI Taxonomy" id="44386"/>
    <lineage>
        <taxon>Eukaryota</taxon>
        <taxon>Metazoa</taxon>
        <taxon>Ecdysozoa</taxon>
        <taxon>Arthropoda</taxon>
        <taxon>Chelicerata</taxon>
        <taxon>Arachnida</taxon>
        <taxon>Acari</taxon>
        <taxon>Parasitiformes</taxon>
        <taxon>Ixodida</taxon>
        <taxon>Ixodoidea</taxon>
        <taxon>Ixodidae</taxon>
        <taxon>Haemaphysalinae</taxon>
        <taxon>Haemaphysalis</taxon>
    </lineage>
</organism>